<feature type="domain" description="WRKY19-like zinc finger" evidence="5">
    <location>
        <begin position="248"/>
        <end position="271"/>
    </location>
</feature>
<evidence type="ECO:0000313" key="6">
    <source>
        <dbReference type="EMBL" id="URE18687.1"/>
    </source>
</evidence>
<dbReference type="PANTHER" id="PTHR31827:SF1">
    <property type="entry name" value="EMB|CAB89363.1"/>
    <property type="match status" value="1"/>
</dbReference>
<feature type="region of interest" description="Disordered" evidence="3">
    <location>
        <begin position="976"/>
        <end position="1010"/>
    </location>
</feature>
<dbReference type="Pfam" id="PF04116">
    <property type="entry name" value="FA_hydroxylase"/>
    <property type="match status" value="1"/>
</dbReference>
<dbReference type="EMBL" id="CP097509">
    <property type="protein sequence ID" value="URE18687.1"/>
    <property type="molecule type" value="Genomic_DNA"/>
</dbReference>
<comment type="subcellular location">
    <subcellularLocation>
        <location evidence="1">Membrane</location>
        <topology evidence="1">Multi-pass membrane protein</topology>
    </subcellularLocation>
</comment>
<sequence>MTDLLLYQREHLDSTSVTHAGQVSTYGQTNNLSDTTLRLESLGYEICESGRPVNLQNNSDLRTHDDGCRLVLGLGPTPNFYSADYNPTMLTKPKESATSFSWSFSGTDFGMLELGLSRGSSNTVPAVIQNSCQTESPSTEKRMLVPIVDEGSTSAKRKSGGYMPTLLFAPRLENVSGFQTPPEAGNLLDVASDATIHHRHRHHHHVLNQQFQFSPETSAATDGSVGGTTDPLVTGSPADQRANHHQSKKCRFNGCSKGARGSSGLCIAHGGGQRCQKPGCNKGAESRAAYCKAHGGGRRCQQLGCTKSAEGKTDFCIAHGGGRRCGHPGCSKAARGKSGLCIRHGGGKRCTVEGCTRSAEGQAGRCISHGGGRRCQYQGCCKGAQGSTMYCKGHGGGKRCIFEGCNKGAEGSTPLCKGHGGGKRCLFEGGGVCPKSVHGGTNFCVAHGGGKRCAVPGCTKSARGRTDCCVRHGGGKRCKSEGCGKSAQGSTDFCKAHGGGKRCTWAMGCEKFARGKSGLCAAHGSLMVSPREHEVGSMIGSDLFRGIVSTSTAPGNSKDNELSSSGVSSLSDCMESLDSMGSKQHLIPPQVLVPHSMKSSSSAFGLIGGGREEGESQDKSFGLVIPEGRVHGGGLMSLLGGNLKNAIGGGKTCRHLFLSIIAVLGLPPSNYPRLLNPDDRCPQDSIFASSGGPKSPPRSQAAGIVSSASKEKLGFRGAASPLKMVFWEGYVSDELMGTLAPIVVYWLYAGMYQLLPPLDQYRLHTRKEEEQKNLVPLSSVIKGVLLQQLVQATVAGLMFLVTAKPSIAGSLIQPPVHVQLIQILVAMFIMDTWQYFIHRYMHQNKFLYRHVHSQHHRLVVPYAIGALYNHPLEGLLLDTFGGAISFLISGMTARTSVFFFCFAVIKTVDDHCGLWLPGNIFHIIFQNNTAYHDIHHQLQGTKHNYSQPFFSIWDRILGTYMPFSLVVKEGPARLQHPTGPLSCRSDPDCRAKTGNPNIRVPRSKPGTHEEMSRGLITSMASHPTSLYSSCHSVDENMLQKPSPLAVSDLEERRGWETPDGLRLERSKSVSELDEPSVSLLRLMGSEGSLSLSARI</sequence>
<dbReference type="GO" id="GO:0016020">
    <property type="term" value="C:membrane"/>
    <property type="evidence" value="ECO:0007669"/>
    <property type="project" value="UniProtKB-SubCell"/>
</dbReference>
<accession>A0A9E7GV56</accession>
<organism evidence="6 7">
    <name type="scientific">Musa troglodytarum</name>
    <name type="common">fe'i banana</name>
    <dbReference type="NCBI Taxonomy" id="320322"/>
    <lineage>
        <taxon>Eukaryota</taxon>
        <taxon>Viridiplantae</taxon>
        <taxon>Streptophyta</taxon>
        <taxon>Embryophyta</taxon>
        <taxon>Tracheophyta</taxon>
        <taxon>Spermatophyta</taxon>
        <taxon>Magnoliopsida</taxon>
        <taxon>Liliopsida</taxon>
        <taxon>Zingiberales</taxon>
        <taxon>Musaceae</taxon>
        <taxon>Musa</taxon>
    </lineage>
</organism>
<evidence type="ECO:0000259" key="4">
    <source>
        <dbReference type="Pfam" id="PF04116"/>
    </source>
</evidence>
<evidence type="ECO:0000259" key="5">
    <source>
        <dbReference type="Pfam" id="PF24906"/>
    </source>
</evidence>
<proteinExistence type="inferred from homology"/>
<dbReference type="GO" id="GO:0005506">
    <property type="term" value="F:iron ion binding"/>
    <property type="evidence" value="ECO:0007669"/>
    <property type="project" value="InterPro"/>
</dbReference>
<evidence type="ECO:0000313" key="7">
    <source>
        <dbReference type="Proteomes" id="UP001055439"/>
    </source>
</evidence>
<feature type="domain" description="WRKY19-like zinc finger" evidence="5">
    <location>
        <begin position="322"/>
        <end position="346"/>
    </location>
</feature>
<reference evidence="6" key="1">
    <citation type="submission" date="2022-05" db="EMBL/GenBank/DDBJ databases">
        <title>The Musa troglodytarum L. genome provides insights into the mechanism of non-climacteric behaviour and enrichment of carotenoids.</title>
        <authorList>
            <person name="Wang J."/>
        </authorList>
    </citation>
    <scope>NUCLEOTIDE SEQUENCE</scope>
    <source>
        <tissue evidence="6">Leaf</tissue>
    </source>
</reference>
<evidence type="ECO:0000256" key="1">
    <source>
        <dbReference type="ARBA" id="ARBA00004141"/>
    </source>
</evidence>
<dbReference type="Pfam" id="PF24906">
    <property type="entry name" value="Zf_WRKY19"/>
    <property type="match status" value="7"/>
</dbReference>
<dbReference type="AlphaFoldDB" id="A0A9E7GV56"/>
<feature type="domain" description="WRKY19-like zinc finger" evidence="5">
    <location>
        <begin position="297"/>
        <end position="321"/>
    </location>
</feature>
<dbReference type="GO" id="GO:0016491">
    <property type="term" value="F:oxidoreductase activity"/>
    <property type="evidence" value="ECO:0007669"/>
    <property type="project" value="InterPro"/>
</dbReference>
<dbReference type="InterPro" id="IPR006694">
    <property type="entry name" value="Fatty_acid_hydroxylase"/>
</dbReference>
<name>A0A9E7GV56_9LILI</name>
<protein>
    <recommendedName>
        <fullName evidence="8">Fatty acid hydroxylase domain-containing protein</fullName>
    </recommendedName>
</protein>
<evidence type="ECO:0000256" key="3">
    <source>
        <dbReference type="SAM" id="MobiDB-lite"/>
    </source>
</evidence>
<feature type="domain" description="Fatty acid hydroxylase" evidence="4">
    <location>
        <begin position="824"/>
        <end position="959"/>
    </location>
</feature>
<feature type="domain" description="WRKY19-like zinc finger" evidence="5">
    <location>
        <begin position="272"/>
        <end position="296"/>
    </location>
</feature>
<dbReference type="OrthoDB" id="77038at2759"/>
<comment type="similarity">
    <text evidence="2">Belongs to the sterol desaturase family.</text>
</comment>
<evidence type="ECO:0008006" key="8">
    <source>
        <dbReference type="Google" id="ProtNLM"/>
    </source>
</evidence>
<feature type="domain" description="WRKY19-like zinc finger" evidence="5">
    <location>
        <begin position="450"/>
        <end position="474"/>
    </location>
</feature>
<evidence type="ECO:0000256" key="2">
    <source>
        <dbReference type="ARBA" id="ARBA00009324"/>
    </source>
</evidence>
<keyword evidence="7" id="KW-1185">Reference proteome</keyword>
<dbReference type="PANTHER" id="PTHR31827">
    <property type="entry name" value="EMB|CAB89363.1"/>
    <property type="match status" value="1"/>
</dbReference>
<feature type="domain" description="WRKY19-like zinc finger" evidence="5">
    <location>
        <begin position="475"/>
        <end position="499"/>
    </location>
</feature>
<feature type="domain" description="WRKY19-like zinc finger" evidence="5">
    <location>
        <begin position="347"/>
        <end position="371"/>
    </location>
</feature>
<dbReference type="InterPro" id="IPR056866">
    <property type="entry name" value="Znf_WRKY19"/>
</dbReference>
<gene>
    <name evidence="6" type="ORF">MUK42_12296</name>
</gene>
<dbReference type="GO" id="GO:0008610">
    <property type="term" value="P:lipid biosynthetic process"/>
    <property type="evidence" value="ECO:0007669"/>
    <property type="project" value="InterPro"/>
</dbReference>
<dbReference type="Proteomes" id="UP001055439">
    <property type="component" value="Chromosome 7"/>
</dbReference>